<dbReference type="AlphaFoldDB" id="A0A0H5DQU8"/>
<keyword evidence="1" id="KW-0472">Membrane</keyword>
<dbReference type="OrthoDB" id="9824434at2"/>
<name>A0A0H5DQU8_9BACT</name>
<feature type="transmembrane region" description="Helical" evidence="1">
    <location>
        <begin position="27"/>
        <end position="47"/>
    </location>
</feature>
<keyword evidence="3" id="KW-1185">Reference proteome</keyword>
<dbReference type="RefSeq" id="WP_098038338.1">
    <property type="nucleotide sequence ID" value="NZ_CWGJ01000012.1"/>
</dbReference>
<accession>A0A0H5DQU8</accession>
<gene>
    <name evidence="2" type="ORF">ELAC_1140</name>
</gene>
<keyword evidence="1" id="KW-0812">Transmembrane</keyword>
<protein>
    <submittedName>
        <fullName evidence="2">Putative membrane protein</fullName>
    </submittedName>
</protein>
<evidence type="ECO:0000256" key="1">
    <source>
        <dbReference type="SAM" id="Phobius"/>
    </source>
</evidence>
<organism evidence="2 3">
    <name type="scientific">Estrella lausannensis</name>
    <dbReference type="NCBI Taxonomy" id="483423"/>
    <lineage>
        <taxon>Bacteria</taxon>
        <taxon>Pseudomonadati</taxon>
        <taxon>Chlamydiota</taxon>
        <taxon>Chlamydiia</taxon>
        <taxon>Parachlamydiales</taxon>
        <taxon>Candidatus Criblamydiaceae</taxon>
        <taxon>Estrella</taxon>
    </lineage>
</organism>
<dbReference type="Proteomes" id="UP000220251">
    <property type="component" value="Unassembled WGS sequence"/>
</dbReference>
<sequence length="497" mass="54310">MKLNLETLFSKYITQPWSPELSLGEQILATISLVALAILTVGLVFPLTASLRGRKIDPISNKDKEKHPEVIKTEAVLKTLPSSLQHLFQFIGSAKLVDLGGKSERDHFMTDAEYRSTPPVISKSPFVPAVLAGHLMRNKKDSALGVKYVPGDSITNMEGAMHTFVTPITKIVMTGDYRWSGSHGAAKLNGGREVILSAAIHPDFERQGVHAVVLPIVALGDTAIEGEELTEDFIPLAERFPPSSKQFSEALSAYEEALKRHMVYHLTKEHRLPAREAAEGIALGPEEANQLLDALICDDASHAMAEADEKGESGSISDRFNGVYVNLGSHILSLEALYSLYLQQVINEFSALEATLPQGYVYTIDPPSIFAAVIGVENVALLNRLQLLALKELNKKSPLVHLKVIGFNGYADPKCLDLYKVVFEDKEVVSKTSLFAGAGGKYSFEKAYALVEHNNSDAFGQNIETEGASSKDGVIGVYSDAAHHLQRDRNDLLDYIV</sequence>
<evidence type="ECO:0000313" key="2">
    <source>
        <dbReference type="EMBL" id="CRX38483.1"/>
    </source>
</evidence>
<proteinExistence type="predicted"/>
<dbReference type="EMBL" id="CWGJ01000012">
    <property type="protein sequence ID" value="CRX38483.1"/>
    <property type="molecule type" value="Genomic_DNA"/>
</dbReference>
<evidence type="ECO:0000313" key="3">
    <source>
        <dbReference type="Proteomes" id="UP000220251"/>
    </source>
</evidence>
<keyword evidence="1" id="KW-1133">Transmembrane helix</keyword>
<reference evidence="3" key="1">
    <citation type="submission" date="2015-06" db="EMBL/GenBank/DDBJ databases">
        <authorList>
            <person name="Bertelli C."/>
        </authorList>
    </citation>
    <scope>NUCLEOTIDE SEQUENCE [LARGE SCALE GENOMIC DNA]</scope>
    <source>
        <strain evidence="3">CRIB-30</strain>
    </source>
</reference>